<dbReference type="AlphaFoldDB" id="A0A5B8VA13"/>
<dbReference type="InterPro" id="IPR029044">
    <property type="entry name" value="Nucleotide-diphossugar_trans"/>
</dbReference>
<name>A0A5B8VA13_9BACT</name>
<accession>A0A5B8VA13</accession>
<dbReference type="GO" id="GO:0016740">
    <property type="term" value="F:transferase activity"/>
    <property type="evidence" value="ECO:0007669"/>
    <property type="project" value="UniProtKB-KW"/>
</dbReference>
<dbReference type="OrthoDB" id="9815923at2"/>
<gene>
    <name evidence="1" type="ORF">FRZ67_10505</name>
</gene>
<keyword evidence="2" id="KW-1185">Reference proteome</keyword>
<keyword evidence="1" id="KW-0808">Transferase</keyword>
<organism evidence="1 2">
    <name type="scientific">Panacibacter ginsenosidivorans</name>
    <dbReference type="NCBI Taxonomy" id="1813871"/>
    <lineage>
        <taxon>Bacteria</taxon>
        <taxon>Pseudomonadati</taxon>
        <taxon>Bacteroidota</taxon>
        <taxon>Chitinophagia</taxon>
        <taxon>Chitinophagales</taxon>
        <taxon>Chitinophagaceae</taxon>
        <taxon>Panacibacter</taxon>
    </lineage>
</organism>
<sequence length="290" mass="34365">MKISGFTIIRNAVENDYPITEAIRSVLPVVDEMIVLVGDSEDATEALIKNINDPKIKIHHSTWDMSLRKGGVVLAVETNKAFQLIDPASDWAFYIQGDEVVHEKYLPAIKEACEKYKDDKSVEGLLFKYLHFYGTYDYVGDSRRWYHREVRIIRNDKKISAYKDAQGFRIGKTKLKVKLIDAFIYHYGWVKSPQQMMRKQKNVSRFWHDDSDEWRSYIQQEDYFNFDDFDSLQKFTGTHPAMMKGRIEKKNWDIQIDLSEKKFSFKDAMLYRFEKLTGLRPFDFKNYRII</sequence>
<reference evidence="1 2" key="1">
    <citation type="journal article" date="2016" name="Int. J. Syst. Evol. Microbiol.">
        <title>Panacibacter ginsenosidivorans gen. nov., sp. nov., with ginsenoside converting activity isolated from soil of a ginseng field.</title>
        <authorList>
            <person name="Siddiqi M.Z."/>
            <person name="Muhammad Shafi S."/>
            <person name="Choi K.D."/>
            <person name="Im W.T."/>
        </authorList>
    </citation>
    <scope>NUCLEOTIDE SEQUENCE [LARGE SCALE GENOMIC DNA]</scope>
    <source>
        <strain evidence="1 2">Gsoil1550</strain>
    </source>
</reference>
<dbReference type="EMBL" id="CP042435">
    <property type="protein sequence ID" value="QEC67701.1"/>
    <property type="molecule type" value="Genomic_DNA"/>
</dbReference>
<proteinExistence type="predicted"/>
<dbReference type="SUPFAM" id="SSF53448">
    <property type="entry name" value="Nucleotide-diphospho-sugar transferases"/>
    <property type="match status" value="1"/>
</dbReference>
<protein>
    <submittedName>
        <fullName evidence="1">Glycosyltransferase family 2 protein</fullName>
    </submittedName>
</protein>
<dbReference type="KEGG" id="pgin:FRZ67_10505"/>
<evidence type="ECO:0000313" key="1">
    <source>
        <dbReference type="EMBL" id="QEC67701.1"/>
    </source>
</evidence>
<dbReference type="RefSeq" id="WP_147189508.1">
    <property type="nucleotide sequence ID" value="NZ_CP042435.1"/>
</dbReference>
<evidence type="ECO:0000313" key="2">
    <source>
        <dbReference type="Proteomes" id="UP000321533"/>
    </source>
</evidence>
<dbReference type="Proteomes" id="UP000321533">
    <property type="component" value="Chromosome"/>
</dbReference>
<dbReference type="Gene3D" id="3.90.550.10">
    <property type="entry name" value="Spore Coat Polysaccharide Biosynthesis Protein SpsA, Chain A"/>
    <property type="match status" value="1"/>
</dbReference>